<proteinExistence type="predicted"/>
<feature type="non-terminal residue" evidence="1">
    <location>
        <position position="1"/>
    </location>
</feature>
<organism evidence="1 2">
    <name type="scientific">Ixodes persulcatus</name>
    <name type="common">Taiga tick</name>
    <dbReference type="NCBI Taxonomy" id="34615"/>
    <lineage>
        <taxon>Eukaryota</taxon>
        <taxon>Metazoa</taxon>
        <taxon>Ecdysozoa</taxon>
        <taxon>Arthropoda</taxon>
        <taxon>Chelicerata</taxon>
        <taxon>Arachnida</taxon>
        <taxon>Acari</taxon>
        <taxon>Parasitiformes</taxon>
        <taxon>Ixodida</taxon>
        <taxon>Ixodoidea</taxon>
        <taxon>Ixodidae</taxon>
        <taxon>Ixodinae</taxon>
        <taxon>Ixodes</taxon>
    </lineage>
</organism>
<evidence type="ECO:0000313" key="2">
    <source>
        <dbReference type="Proteomes" id="UP000805193"/>
    </source>
</evidence>
<name>A0AC60PKX0_IXOPE</name>
<comment type="caution">
    <text evidence="1">The sequence shown here is derived from an EMBL/GenBank/DDBJ whole genome shotgun (WGS) entry which is preliminary data.</text>
</comment>
<gene>
    <name evidence="1" type="ORF">HPB47_002953</name>
</gene>
<dbReference type="Proteomes" id="UP000805193">
    <property type="component" value="Unassembled WGS sequence"/>
</dbReference>
<accession>A0AC60PKX0</accession>
<feature type="non-terminal residue" evidence="1">
    <location>
        <position position="294"/>
    </location>
</feature>
<protein>
    <submittedName>
        <fullName evidence="1">Uncharacterized protein</fullName>
    </submittedName>
</protein>
<keyword evidence="2" id="KW-1185">Reference proteome</keyword>
<dbReference type="EMBL" id="JABSTQ010010410">
    <property type="protein sequence ID" value="KAG0421152.1"/>
    <property type="molecule type" value="Genomic_DNA"/>
</dbReference>
<sequence length="294" mass="30652">TYDYKTASVGQGCYSTKLNPDVPGASSDNKVHSGPVMVGTASEHRCLRVTPGLLLTLLLAVDCHALFRPVERGPCQAKNPFGPGFSDGVCMPMGKCKETLHGIIRLNFPVVCGFEFLSPIVCCPIMNGPAGHGQRESRAPHPLGFLGGIFGNIPGSSNPGPGAGGPFGPYGLNIPGVHSFEDYLDFLGFLPPGQGVGELTDWEDSEVSGVPLLQRDSAGFCHDVGGPVHQGFPQDYGKHTGNGQGQHPGVGPHQPDTFGGQNGRPLPGGQGPNTRPHHPDSFGGHNGRPGTGDQ</sequence>
<evidence type="ECO:0000313" key="1">
    <source>
        <dbReference type="EMBL" id="KAG0421152.1"/>
    </source>
</evidence>
<reference evidence="1 2" key="1">
    <citation type="journal article" date="2020" name="Cell">
        <title>Large-Scale Comparative Analyses of Tick Genomes Elucidate Their Genetic Diversity and Vector Capacities.</title>
        <authorList>
            <consortium name="Tick Genome and Microbiome Consortium (TIGMIC)"/>
            <person name="Jia N."/>
            <person name="Wang J."/>
            <person name="Shi W."/>
            <person name="Du L."/>
            <person name="Sun Y."/>
            <person name="Zhan W."/>
            <person name="Jiang J.F."/>
            <person name="Wang Q."/>
            <person name="Zhang B."/>
            <person name="Ji P."/>
            <person name="Bell-Sakyi L."/>
            <person name="Cui X.M."/>
            <person name="Yuan T.T."/>
            <person name="Jiang B.G."/>
            <person name="Yang W.F."/>
            <person name="Lam T.T."/>
            <person name="Chang Q.C."/>
            <person name="Ding S.J."/>
            <person name="Wang X.J."/>
            <person name="Zhu J.G."/>
            <person name="Ruan X.D."/>
            <person name="Zhao L."/>
            <person name="Wei J.T."/>
            <person name="Ye R.Z."/>
            <person name="Que T.C."/>
            <person name="Du C.H."/>
            <person name="Zhou Y.H."/>
            <person name="Cheng J.X."/>
            <person name="Dai P.F."/>
            <person name="Guo W.B."/>
            <person name="Han X.H."/>
            <person name="Huang E.J."/>
            <person name="Li L.F."/>
            <person name="Wei W."/>
            <person name="Gao Y.C."/>
            <person name="Liu J.Z."/>
            <person name="Shao H.Z."/>
            <person name="Wang X."/>
            <person name="Wang C.C."/>
            <person name="Yang T.C."/>
            <person name="Huo Q.B."/>
            <person name="Li W."/>
            <person name="Chen H.Y."/>
            <person name="Chen S.E."/>
            <person name="Zhou L.G."/>
            <person name="Ni X.B."/>
            <person name="Tian J.H."/>
            <person name="Sheng Y."/>
            <person name="Liu T."/>
            <person name="Pan Y.S."/>
            <person name="Xia L.Y."/>
            <person name="Li J."/>
            <person name="Zhao F."/>
            <person name="Cao W.C."/>
        </authorList>
    </citation>
    <scope>NUCLEOTIDE SEQUENCE [LARGE SCALE GENOMIC DNA]</scope>
    <source>
        <strain evidence="1">Iper-2018</strain>
    </source>
</reference>